<evidence type="ECO:0000256" key="1">
    <source>
        <dbReference type="SAM" id="Phobius"/>
    </source>
</evidence>
<keyword evidence="1" id="KW-0472">Membrane</keyword>
<gene>
    <name evidence="2" type="ORF">TZ91_00244</name>
</gene>
<accession>A0A081PX67</accession>
<comment type="caution">
    <text evidence="2">The sequence shown here is derived from an EMBL/GenBank/DDBJ whole genome shotgun (WGS) entry which is preliminary data.</text>
</comment>
<dbReference type="EMBL" id="JYGQ01000001">
    <property type="protein sequence ID" value="KJQ72645.1"/>
    <property type="molecule type" value="Genomic_DNA"/>
</dbReference>
<dbReference type="RefSeq" id="WP_033687242.1">
    <property type="nucleotide sequence ID" value="NZ_JYGQ01000001.1"/>
</dbReference>
<evidence type="ECO:0000313" key="2">
    <source>
        <dbReference type="EMBL" id="KJQ72645.1"/>
    </source>
</evidence>
<dbReference type="PATRIC" id="fig|28037.100.peg.1415"/>
<reference evidence="2 3" key="1">
    <citation type="submission" date="2015-02" db="EMBL/GenBank/DDBJ databases">
        <title>Evolution of amylase-binding proteins of oral streptococcal species.</title>
        <authorList>
            <person name="Haase E.M."/>
        </authorList>
    </citation>
    <scope>NUCLEOTIDE SEQUENCE [LARGE SCALE GENOMIC DNA]</scope>
    <source>
        <strain evidence="2 3">SK137</strain>
    </source>
</reference>
<feature type="transmembrane region" description="Helical" evidence="1">
    <location>
        <begin position="79"/>
        <end position="100"/>
    </location>
</feature>
<keyword evidence="1" id="KW-0812">Transmembrane</keyword>
<proteinExistence type="predicted"/>
<evidence type="ECO:0000313" key="3">
    <source>
        <dbReference type="Proteomes" id="UP000033415"/>
    </source>
</evidence>
<sequence>MIFAIATTTLNKEVKRKLETGQYSREEAAFIYMEYLKLKKQRESGTKVAGISMAVIWGLMLVLPLMSGEGLVLPLSVHFVFLLLLAGIVLFVYYLMFGIFKQQIHSAMKEHYTDVIEEFKKNKENTKWKHGKS</sequence>
<dbReference type="Proteomes" id="UP000033415">
    <property type="component" value="Unassembled WGS sequence"/>
</dbReference>
<feature type="transmembrane region" description="Helical" evidence="1">
    <location>
        <begin position="48"/>
        <end position="67"/>
    </location>
</feature>
<protein>
    <recommendedName>
        <fullName evidence="4">Competence protein</fullName>
    </recommendedName>
</protein>
<dbReference type="AlphaFoldDB" id="A0A081PX67"/>
<name>A0A081PX67_STRMT</name>
<evidence type="ECO:0008006" key="4">
    <source>
        <dbReference type="Google" id="ProtNLM"/>
    </source>
</evidence>
<organism evidence="2 3">
    <name type="scientific">Streptococcus mitis</name>
    <dbReference type="NCBI Taxonomy" id="28037"/>
    <lineage>
        <taxon>Bacteria</taxon>
        <taxon>Bacillati</taxon>
        <taxon>Bacillota</taxon>
        <taxon>Bacilli</taxon>
        <taxon>Lactobacillales</taxon>
        <taxon>Streptococcaceae</taxon>
        <taxon>Streptococcus</taxon>
        <taxon>Streptococcus mitis group</taxon>
    </lineage>
</organism>
<keyword evidence="1" id="KW-1133">Transmembrane helix</keyword>